<evidence type="ECO:0000313" key="3">
    <source>
        <dbReference type="EMBL" id="CAD7407382.1"/>
    </source>
</evidence>
<dbReference type="AlphaFoldDB" id="A0A7R9D5I0"/>
<sequence length="78" mass="8564">MTLLLSTATSLLLDQALTDENEDIEISEIYEKLSVKNNYGDQNSQRKHGNDTTQTVHSPVSVNGSNTAQPAHNPLKLN</sequence>
<feature type="region of interest" description="Disordered" evidence="1">
    <location>
        <begin position="37"/>
        <end position="78"/>
    </location>
</feature>
<name>A0A7R9D5I0_TIMPO</name>
<proteinExistence type="predicted"/>
<feature type="signal peptide" evidence="2">
    <location>
        <begin position="1"/>
        <end position="18"/>
    </location>
</feature>
<protein>
    <submittedName>
        <fullName evidence="3">Uncharacterized protein</fullName>
    </submittedName>
</protein>
<feature type="compositionally biased region" description="Polar residues" evidence="1">
    <location>
        <begin position="51"/>
        <end position="70"/>
    </location>
</feature>
<keyword evidence="2" id="KW-0732">Signal</keyword>
<reference evidence="3" key="1">
    <citation type="submission" date="2020-11" db="EMBL/GenBank/DDBJ databases">
        <authorList>
            <person name="Tran Van P."/>
        </authorList>
    </citation>
    <scope>NUCLEOTIDE SEQUENCE</scope>
</reference>
<accession>A0A7R9D5I0</accession>
<evidence type="ECO:0000256" key="1">
    <source>
        <dbReference type="SAM" id="MobiDB-lite"/>
    </source>
</evidence>
<feature type="chain" id="PRO_5031024130" evidence="2">
    <location>
        <begin position="19"/>
        <end position="78"/>
    </location>
</feature>
<gene>
    <name evidence="3" type="ORF">TPSB3V08_LOCUS5857</name>
</gene>
<evidence type="ECO:0000256" key="2">
    <source>
        <dbReference type="SAM" id="SignalP"/>
    </source>
</evidence>
<dbReference type="EMBL" id="OD003248">
    <property type="protein sequence ID" value="CAD7407382.1"/>
    <property type="molecule type" value="Genomic_DNA"/>
</dbReference>
<organism evidence="3">
    <name type="scientific">Timema poppense</name>
    <name type="common">Walking stick</name>
    <dbReference type="NCBI Taxonomy" id="170557"/>
    <lineage>
        <taxon>Eukaryota</taxon>
        <taxon>Metazoa</taxon>
        <taxon>Ecdysozoa</taxon>
        <taxon>Arthropoda</taxon>
        <taxon>Hexapoda</taxon>
        <taxon>Insecta</taxon>
        <taxon>Pterygota</taxon>
        <taxon>Neoptera</taxon>
        <taxon>Polyneoptera</taxon>
        <taxon>Phasmatodea</taxon>
        <taxon>Timematodea</taxon>
        <taxon>Timematoidea</taxon>
        <taxon>Timematidae</taxon>
        <taxon>Timema</taxon>
    </lineage>
</organism>